<dbReference type="EMBL" id="POUC01000068">
    <property type="protein sequence ID" value="PNG21895.1"/>
    <property type="molecule type" value="Genomic_DNA"/>
</dbReference>
<dbReference type="Proteomes" id="UP000235943">
    <property type="component" value="Unassembled WGS sequence"/>
</dbReference>
<feature type="compositionally biased region" description="Basic and acidic residues" evidence="1">
    <location>
        <begin position="234"/>
        <end position="249"/>
    </location>
</feature>
<sequence length="261" mass="28227">MKPIPDDVPPEVKHLAQGLRELIGESLPPTVPMSALAKAAGIGKSTLFHALSGQRVPNLDTVLMVVNACEAARTEPDIVGRNPDGSVFIAEVKKNRMSPRQKQLWTTLVNHARHPVSRPEDFDLLYFPGHGTTEDARPRFLVQAGDTEVLPEVRPSAFRVSKVDVDFEDSSVEEVGVADAAAMLDRALRSLEQATRDVTHARAVLARALAASATGAETSAAVAEEAARSGYATMREELLDAEQRRERDQPAPGDVEGNVVR</sequence>
<keyword evidence="3" id="KW-1185">Reference proteome</keyword>
<dbReference type="RefSeq" id="WP_219728343.1">
    <property type="nucleotide sequence ID" value="NZ_POUC01000068.1"/>
</dbReference>
<reference evidence="2 3" key="1">
    <citation type="submission" date="2018-01" db="EMBL/GenBank/DDBJ databases">
        <title>Draft genome sequence of Streptomyces sp. 13K301.</title>
        <authorList>
            <person name="Sahin N."/>
            <person name="Saygin H."/>
            <person name="Ay H."/>
        </authorList>
    </citation>
    <scope>NUCLEOTIDE SEQUENCE [LARGE SCALE GENOMIC DNA]</scope>
    <source>
        <strain evidence="2 3">13K301</strain>
    </source>
</reference>
<comment type="caution">
    <text evidence="2">The sequence shown here is derived from an EMBL/GenBank/DDBJ whole genome shotgun (WGS) entry which is preliminary data.</text>
</comment>
<evidence type="ECO:0000313" key="2">
    <source>
        <dbReference type="EMBL" id="PNG21895.1"/>
    </source>
</evidence>
<proteinExistence type="predicted"/>
<name>A0A2N8TSC0_9ACTN</name>
<feature type="region of interest" description="Disordered" evidence="1">
    <location>
        <begin position="233"/>
        <end position="261"/>
    </location>
</feature>
<evidence type="ECO:0000313" key="3">
    <source>
        <dbReference type="Proteomes" id="UP000235943"/>
    </source>
</evidence>
<dbReference type="AlphaFoldDB" id="A0A2N8TSC0"/>
<accession>A0A2N8TSC0</accession>
<organism evidence="2 3">
    <name type="scientific">Streptomyces cahuitamycinicus</name>
    <dbReference type="NCBI Taxonomy" id="2070367"/>
    <lineage>
        <taxon>Bacteria</taxon>
        <taxon>Bacillati</taxon>
        <taxon>Actinomycetota</taxon>
        <taxon>Actinomycetes</taxon>
        <taxon>Kitasatosporales</taxon>
        <taxon>Streptomycetaceae</taxon>
        <taxon>Streptomyces</taxon>
    </lineage>
</organism>
<gene>
    <name evidence="2" type="ORF">C1J00_12365</name>
</gene>
<evidence type="ECO:0000256" key="1">
    <source>
        <dbReference type="SAM" id="MobiDB-lite"/>
    </source>
</evidence>
<protein>
    <submittedName>
        <fullName evidence="2">Uncharacterized protein</fullName>
    </submittedName>
</protein>